<dbReference type="STRING" id="419481.SAMN05216233_12458"/>
<dbReference type="SUPFAM" id="SSF117130">
    <property type="entry name" value="CsrA-like"/>
    <property type="match status" value="1"/>
</dbReference>
<accession>A0A1G5J2Z0</accession>
<keyword evidence="8" id="KW-1185">Reference proteome</keyword>
<dbReference type="Proteomes" id="UP000198870">
    <property type="component" value="Unassembled WGS sequence"/>
</dbReference>
<dbReference type="AlphaFoldDB" id="A0A1G5J2Z0"/>
<reference evidence="7 8" key="1">
    <citation type="submission" date="2016-10" db="EMBL/GenBank/DDBJ databases">
        <authorList>
            <person name="de Groot N.N."/>
        </authorList>
    </citation>
    <scope>NUCLEOTIDE SEQUENCE [LARGE SCALE GENOMIC DNA]</scope>
    <source>
        <strain evidence="7 8">AA1</strain>
    </source>
</reference>
<comment type="subcellular location">
    <subcellularLocation>
        <location evidence="5">Cytoplasm</location>
    </subcellularLocation>
</comment>
<keyword evidence="4 5" id="KW-0694">RNA-binding</keyword>
<dbReference type="OrthoDB" id="9809061at2"/>
<keyword evidence="3 5" id="KW-0810">Translation regulation</keyword>
<feature type="region of interest" description="Disordered" evidence="6">
    <location>
        <begin position="74"/>
        <end position="110"/>
    </location>
</feature>
<evidence type="ECO:0000313" key="8">
    <source>
        <dbReference type="Proteomes" id="UP000198870"/>
    </source>
</evidence>
<dbReference type="GO" id="GO:0005829">
    <property type="term" value="C:cytosol"/>
    <property type="evidence" value="ECO:0007669"/>
    <property type="project" value="TreeGrafter"/>
</dbReference>
<evidence type="ECO:0000256" key="6">
    <source>
        <dbReference type="SAM" id="MobiDB-lite"/>
    </source>
</evidence>
<evidence type="ECO:0000256" key="1">
    <source>
        <dbReference type="ARBA" id="ARBA00022490"/>
    </source>
</evidence>
<keyword evidence="1 5" id="KW-0963">Cytoplasm</keyword>
<dbReference type="HAMAP" id="MF_00167">
    <property type="entry name" value="CsrA"/>
    <property type="match status" value="1"/>
</dbReference>
<dbReference type="PANTHER" id="PTHR34984:SF1">
    <property type="entry name" value="CARBON STORAGE REGULATOR"/>
    <property type="match status" value="1"/>
</dbReference>
<comment type="function">
    <text evidence="5">A translational regulator that binds mRNA to regulate translation initiation and/or mRNA stability. Usually binds in the 5'-UTR at or near the Shine-Dalgarno sequence preventing ribosome-binding, thus repressing translation. Its main target seems to be the major flagellin gene, while its function is anatagonized by FliW.</text>
</comment>
<evidence type="ECO:0000256" key="5">
    <source>
        <dbReference type="HAMAP-Rule" id="MF_00167"/>
    </source>
</evidence>
<dbReference type="GO" id="GO:1902208">
    <property type="term" value="P:regulation of bacterial-type flagellum assembly"/>
    <property type="evidence" value="ECO:0007669"/>
    <property type="project" value="UniProtKB-UniRule"/>
</dbReference>
<dbReference type="Gene3D" id="2.60.40.4380">
    <property type="entry name" value="Translational regulator CsrA"/>
    <property type="match status" value="1"/>
</dbReference>
<dbReference type="GO" id="GO:0048027">
    <property type="term" value="F:mRNA 5'-UTR binding"/>
    <property type="evidence" value="ECO:0007669"/>
    <property type="project" value="UniProtKB-UniRule"/>
</dbReference>
<dbReference type="InterPro" id="IPR003751">
    <property type="entry name" value="CsrA"/>
</dbReference>
<name>A0A1G5J2Z0_9BACT</name>
<dbReference type="RefSeq" id="WP_092214769.1">
    <property type="nucleotide sequence ID" value="NZ_FMUX01000024.1"/>
</dbReference>
<organism evidence="7 8">
    <name type="scientific">Desulfoluna spongiiphila</name>
    <dbReference type="NCBI Taxonomy" id="419481"/>
    <lineage>
        <taxon>Bacteria</taxon>
        <taxon>Pseudomonadati</taxon>
        <taxon>Thermodesulfobacteriota</taxon>
        <taxon>Desulfobacteria</taxon>
        <taxon>Desulfobacterales</taxon>
        <taxon>Desulfolunaceae</taxon>
        <taxon>Desulfoluna</taxon>
    </lineage>
</organism>
<dbReference type="NCBIfam" id="NF002469">
    <property type="entry name" value="PRK01712.1"/>
    <property type="match status" value="1"/>
</dbReference>
<protein>
    <recommendedName>
        <fullName evidence="5">Translational regulator CsrA</fullName>
    </recommendedName>
</protein>
<dbReference type="GO" id="GO:0006402">
    <property type="term" value="P:mRNA catabolic process"/>
    <property type="evidence" value="ECO:0007669"/>
    <property type="project" value="InterPro"/>
</dbReference>
<dbReference type="EMBL" id="FMUX01000024">
    <property type="protein sequence ID" value="SCY82726.1"/>
    <property type="molecule type" value="Genomic_DNA"/>
</dbReference>
<evidence type="ECO:0000256" key="2">
    <source>
        <dbReference type="ARBA" id="ARBA00022491"/>
    </source>
</evidence>
<evidence type="ECO:0000256" key="3">
    <source>
        <dbReference type="ARBA" id="ARBA00022845"/>
    </source>
</evidence>
<dbReference type="NCBIfam" id="TIGR00202">
    <property type="entry name" value="csrA"/>
    <property type="match status" value="1"/>
</dbReference>
<keyword evidence="5" id="KW-1005">Bacterial flagellum biogenesis</keyword>
<comment type="subunit">
    <text evidence="5">Homodimer; the beta-strands of each monomer intercalate to form a hydrophobic core, while the alpha-helices form wings that extend away from the core.</text>
</comment>
<dbReference type="GO" id="GO:0045947">
    <property type="term" value="P:negative regulation of translational initiation"/>
    <property type="evidence" value="ECO:0007669"/>
    <property type="project" value="UniProtKB-UniRule"/>
</dbReference>
<gene>
    <name evidence="5" type="primary">csrA</name>
    <name evidence="7" type="ORF">SAMN05216233_12458</name>
</gene>
<proteinExistence type="inferred from homology"/>
<keyword evidence="2 5" id="KW-0678">Repressor</keyword>
<comment type="similarity">
    <text evidence="5">Belongs to the CsrA/RsmA family.</text>
</comment>
<dbReference type="PANTHER" id="PTHR34984">
    <property type="entry name" value="CARBON STORAGE REGULATOR"/>
    <property type="match status" value="1"/>
</dbReference>
<sequence length="110" mass="12238">MLILTRKPGEKIRIGDDITIHVVEIGKGNVRIGVEAPKDVSIMRDEVVERIEEENLQAAKRNRNTLVHAASMLKNKKMMESGTTPTGKPAARRRKVVTPKQPLTGDSNKE</sequence>
<dbReference type="GO" id="GO:0044781">
    <property type="term" value="P:bacterial-type flagellum organization"/>
    <property type="evidence" value="ECO:0007669"/>
    <property type="project" value="UniProtKB-KW"/>
</dbReference>
<evidence type="ECO:0000313" key="7">
    <source>
        <dbReference type="EMBL" id="SCY82726.1"/>
    </source>
</evidence>
<dbReference type="Pfam" id="PF02599">
    <property type="entry name" value="CsrA"/>
    <property type="match status" value="1"/>
</dbReference>
<dbReference type="FunFam" id="2.60.40.4380:FF:000002">
    <property type="entry name" value="Translational regulator CsrA"/>
    <property type="match status" value="1"/>
</dbReference>
<dbReference type="GO" id="GO:0006109">
    <property type="term" value="P:regulation of carbohydrate metabolic process"/>
    <property type="evidence" value="ECO:0007669"/>
    <property type="project" value="InterPro"/>
</dbReference>
<dbReference type="InterPro" id="IPR036107">
    <property type="entry name" value="CsrA_sf"/>
</dbReference>
<evidence type="ECO:0000256" key="4">
    <source>
        <dbReference type="ARBA" id="ARBA00022884"/>
    </source>
</evidence>